<keyword evidence="1" id="KW-0479">Metal-binding</keyword>
<evidence type="ECO:0000313" key="4">
    <source>
        <dbReference type="Proteomes" id="UP000662857"/>
    </source>
</evidence>
<organism evidence="3 4">
    <name type="scientific">Natronosporangium hydrolyticum</name>
    <dbReference type="NCBI Taxonomy" id="2811111"/>
    <lineage>
        <taxon>Bacteria</taxon>
        <taxon>Bacillati</taxon>
        <taxon>Actinomycetota</taxon>
        <taxon>Actinomycetes</taxon>
        <taxon>Micromonosporales</taxon>
        <taxon>Micromonosporaceae</taxon>
        <taxon>Natronosporangium</taxon>
    </lineage>
</organism>
<name>A0A895YLG8_9ACTN</name>
<gene>
    <name evidence="3" type="ORF">JQS43_07580</name>
</gene>
<dbReference type="Proteomes" id="UP000662857">
    <property type="component" value="Chromosome"/>
</dbReference>
<protein>
    <recommendedName>
        <fullName evidence="2">SWIM-type domain-containing protein</fullName>
    </recommendedName>
</protein>
<proteinExistence type="predicted"/>
<evidence type="ECO:0000313" key="3">
    <source>
        <dbReference type="EMBL" id="QSB16153.1"/>
    </source>
</evidence>
<dbReference type="AlphaFoldDB" id="A0A895YLG8"/>
<dbReference type="InterPro" id="IPR007527">
    <property type="entry name" value="Znf_SWIM"/>
</dbReference>
<dbReference type="PROSITE" id="PS50966">
    <property type="entry name" value="ZF_SWIM"/>
    <property type="match status" value="1"/>
</dbReference>
<keyword evidence="1" id="KW-0862">Zinc</keyword>
<sequence length="285" mass="30627">MAVVIDGQAFGDSLPVEVRQAADALQRAGAVGEVESVNGGAQAAVREERGAFLPWVGVVDQELTRECDCPAPPGDWCGHAAAVALVAIESEIRWSGDASPPSTIEVSDEYAHYLAAVARVPPRQLAELVAAQAVAGRQFAVDLLAAAGMLGAPDRAAFDRFAEVVSAAADVTGRRRWEIRDIELAGQQLVDEAQILGSYPATPEALELIEEALLVWDELAGFLIDAYYLRNIDPDEISGPLVGVHADLCDRLGMDAYEVAKRRDDLIRRCDHDTVDPAAYRELLQ</sequence>
<reference evidence="3" key="1">
    <citation type="submission" date="2021-02" db="EMBL/GenBank/DDBJ databases">
        <title>Natrosporangium hydrolyticum gen. nov., sp. nov, a haloalkaliphilic actinobacterium from a soda solonchak soil.</title>
        <authorList>
            <person name="Sorokin D.Y."/>
            <person name="Khijniak T.V."/>
            <person name="Zakharycheva A.P."/>
            <person name="Boueva O.V."/>
            <person name="Ariskina E.V."/>
            <person name="Hahnke R.L."/>
            <person name="Bunk B."/>
            <person name="Sproer C."/>
            <person name="Schumann P."/>
            <person name="Evtushenko L.I."/>
            <person name="Kublanov I.V."/>
        </authorList>
    </citation>
    <scope>NUCLEOTIDE SEQUENCE</scope>
    <source>
        <strain evidence="3">DSM 106523</strain>
    </source>
</reference>
<evidence type="ECO:0000256" key="1">
    <source>
        <dbReference type="PROSITE-ProRule" id="PRU00325"/>
    </source>
</evidence>
<dbReference type="KEGG" id="nhy:JQS43_07580"/>
<dbReference type="GO" id="GO:0008270">
    <property type="term" value="F:zinc ion binding"/>
    <property type="evidence" value="ECO:0007669"/>
    <property type="project" value="UniProtKB-KW"/>
</dbReference>
<feature type="domain" description="SWIM-type" evidence="2">
    <location>
        <begin position="52"/>
        <end position="88"/>
    </location>
</feature>
<dbReference type="EMBL" id="CP070499">
    <property type="protein sequence ID" value="QSB16153.1"/>
    <property type="molecule type" value="Genomic_DNA"/>
</dbReference>
<dbReference type="RefSeq" id="WP_239678354.1">
    <property type="nucleotide sequence ID" value="NZ_CP070499.1"/>
</dbReference>
<keyword evidence="1" id="KW-0863">Zinc-finger</keyword>
<keyword evidence="4" id="KW-1185">Reference proteome</keyword>
<evidence type="ECO:0000259" key="2">
    <source>
        <dbReference type="PROSITE" id="PS50966"/>
    </source>
</evidence>
<accession>A0A895YLG8</accession>